<dbReference type="AlphaFoldDB" id="A0AAP5I563"/>
<accession>A0AAP5I563</accession>
<dbReference type="RefSeq" id="WP_208343797.1">
    <property type="nucleotide sequence ID" value="NZ_CAWQFN010000376.1"/>
</dbReference>
<dbReference type="Proteomes" id="UP000667802">
    <property type="component" value="Unassembled WGS sequence"/>
</dbReference>
<protein>
    <submittedName>
        <fullName evidence="1">Uncharacterized protein</fullName>
    </submittedName>
</protein>
<proteinExistence type="predicted"/>
<comment type="caution">
    <text evidence="1">The sequence shown here is derived from an EMBL/GenBank/DDBJ whole genome shotgun (WGS) entry which is preliminary data.</text>
</comment>
<name>A0AAP5I563_9CYAN</name>
<keyword evidence="2" id="KW-1185">Reference proteome</keyword>
<evidence type="ECO:0000313" key="1">
    <source>
        <dbReference type="EMBL" id="MDR9893293.1"/>
    </source>
</evidence>
<sequence length="79" mass="9042">MAKIINLENARQSLKLFYVYYQNNIYTAVDVSKKKTKNDRIALLPIPTPNFVQQTARNKEEAIALVKQFQAESLLSSPL</sequence>
<organism evidence="1 2">
    <name type="scientific">Aetokthonos hydrillicola Thurmond2011</name>
    <dbReference type="NCBI Taxonomy" id="2712845"/>
    <lineage>
        <taxon>Bacteria</taxon>
        <taxon>Bacillati</taxon>
        <taxon>Cyanobacteriota</taxon>
        <taxon>Cyanophyceae</taxon>
        <taxon>Nostocales</taxon>
        <taxon>Hapalosiphonaceae</taxon>
        <taxon>Aetokthonos</taxon>
    </lineage>
</organism>
<dbReference type="EMBL" id="JAALHA020000001">
    <property type="protein sequence ID" value="MDR9893293.1"/>
    <property type="molecule type" value="Genomic_DNA"/>
</dbReference>
<gene>
    <name evidence="1" type="ORF">G7B40_001660</name>
</gene>
<evidence type="ECO:0000313" key="2">
    <source>
        <dbReference type="Proteomes" id="UP000667802"/>
    </source>
</evidence>
<reference evidence="2" key="1">
    <citation type="journal article" date="2021" name="Science">
        <title>Hunting the eagle killer: A cyanobacterial neurotoxin causes vacuolar myelinopathy.</title>
        <authorList>
            <person name="Breinlinger S."/>
            <person name="Phillips T.J."/>
            <person name="Haram B.N."/>
            <person name="Mares J."/>
            <person name="Martinez Yerena J.A."/>
            <person name="Hrouzek P."/>
            <person name="Sobotka R."/>
            <person name="Henderson W.M."/>
            <person name="Schmieder P."/>
            <person name="Williams S.M."/>
            <person name="Lauderdale J.D."/>
            <person name="Wilde H.D."/>
            <person name="Gerrin W."/>
            <person name="Kust A."/>
            <person name="Washington J.W."/>
            <person name="Wagner C."/>
            <person name="Geier B."/>
            <person name="Liebeke M."/>
            <person name="Enke H."/>
            <person name="Niedermeyer T.H.J."/>
            <person name="Wilde S.B."/>
        </authorList>
    </citation>
    <scope>NUCLEOTIDE SEQUENCE [LARGE SCALE GENOMIC DNA]</scope>
    <source>
        <strain evidence="2">Thurmond2011</strain>
    </source>
</reference>